<feature type="domain" description="Protein kinase" evidence="7">
    <location>
        <begin position="3"/>
        <end position="260"/>
    </location>
</feature>
<dbReference type="PROSITE" id="PS00108">
    <property type="entry name" value="PROTEIN_KINASE_ST"/>
    <property type="match status" value="1"/>
</dbReference>
<keyword evidence="9" id="KW-1185">Reference proteome</keyword>
<dbReference type="AlphaFoldDB" id="A0AAW1JU62"/>
<evidence type="ECO:0000256" key="1">
    <source>
        <dbReference type="ARBA" id="ARBA00022679"/>
    </source>
</evidence>
<dbReference type="InterPro" id="IPR008271">
    <property type="entry name" value="Ser/Thr_kinase_AS"/>
</dbReference>
<dbReference type="SUPFAM" id="SSF56112">
    <property type="entry name" value="Protein kinase-like (PK-like)"/>
    <property type="match status" value="1"/>
</dbReference>
<evidence type="ECO:0000313" key="9">
    <source>
        <dbReference type="Proteomes" id="UP001443914"/>
    </source>
</evidence>
<reference evidence="8" key="1">
    <citation type="submission" date="2024-03" db="EMBL/GenBank/DDBJ databases">
        <title>WGS assembly of Saponaria officinalis var. Norfolk2.</title>
        <authorList>
            <person name="Jenkins J."/>
            <person name="Shu S."/>
            <person name="Grimwood J."/>
            <person name="Barry K."/>
            <person name="Goodstein D."/>
            <person name="Schmutz J."/>
            <person name="Leebens-Mack J."/>
            <person name="Osbourn A."/>
        </authorList>
    </citation>
    <scope>NUCLEOTIDE SEQUENCE [LARGE SCALE GENOMIC DNA]</scope>
    <source>
        <strain evidence="8">JIC</strain>
    </source>
</reference>
<dbReference type="GO" id="GO:0004674">
    <property type="term" value="F:protein serine/threonine kinase activity"/>
    <property type="evidence" value="ECO:0007669"/>
    <property type="project" value="UniProtKB-KW"/>
</dbReference>
<organism evidence="8 9">
    <name type="scientific">Saponaria officinalis</name>
    <name type="common">Common soapwort</name>
    <name type="synonym">Lychnis saponaria</name>
    <dbReference type="NCBI Taxonomy" id="3572"/>
    <lineage>
        <taxon>Eukaryota</taxon>
        <taxon>Viridiplantae</taxon>
        <taxon>Streptophyta</taxon>
        <taxon>Embryophyta</taxon>
        <taxon>Tracheophyta</taxon>
        <taxon>Spermatophyta</taxon>
        <taxon>Magnoliopsida</taxon>
        <taxon>eudicotyledons</taxon>
        <taxon>Gunneridae</taxon>
        <taxon>Pentapetalae</taxon>
        <taxon>Caryophyllales</taxon>
        <taxon>Caryophyllaceae</taxon>
        <taxon>Caryophylleae</taxon>
        <taxon>Saponaria</taxon>
    </lineage>
</organism>
<name>A0AAW1JU62_SAPOF</name>
<evidence type="ECO:0000313" key="8">
    <source>
        <dbReference type="EMBL" id="KAK9706391.1"/>
    </source>
</evidence>
<evidence type="ECO:0000256" key="5">
    <source>
        <dbReference type="PROSITE-ProRule" id="PRU10141"/>
    </source>
</evidence>
<dbReference type="PANTHER" id="PTHR48011">
    <property type="entry name" value="CCR4-NOT TRANSCRIPTIONAL COMPLEX SUBUNIT CAF120-RELATED"/>
    <property type="match status" value="1"/>
</dbReference>
<evidence type="ECO:0000256" key="6">
    <source>
        <dbReference type="RuleBase" id="RU000304"/>
    </source>
</evidence>
<dbReference type="Pfam" id="PF00069">
    <property type="entry name" value="Pkinase"/>
    <property type="match status" value="1"/>
</dbReference>
<comment type="caution">
    <text evidence="8">The sequence shown here is derived from an EMBL/GenBank/DDBJ whole genome shotgun (WGS) entry which is preliminary data.</text>
</comment>
<sequence>MEWRKGKLIGRGSTADVSLGRNCCTGDVFAVKHTPLSRSSSLQKEVEIHSTLKCAQIIEYKGNDITQENGHFVYNVLLEYASRGTVIDVIRHEGCGLSESKVRGYTREILKGVEYLHSRGIVHCDIKGANILVTNEGVKIGDFGCSKRVDDVAVSHSSIEEIVGTPMYMAPEVARGDQQGYPADVWALGCTVLEMATGLPPWSNIAQDPISTIYWIGFTGALPEIPEYLSDRAKDFLDKCLKRDPKERWSVTQLLKHPFLNDDGLVCGLSLDTPTSVLDRMLWENVEKLDSSPENSTREVRNLKSPNERINKLAEDTSLELLFSLLDDDNDDDAWITVRSKIDDETEKFLSVPGQTKPIYEPDPQTEFSYKDQNSMQFSKRYSKDKTIVEWFTCNSMQVYSSFCLRVSKNFLCTKSNSMAAKLSNAETGKVCNRLFCVNKFISSFKICTILQKSREDLISYGARFCDSLVYRTWL</sequence>
<protein>
    <recommendedName>
        <fullName evidence="7">Protein kinase domain-containing protein</fullName>
    </recommendedName>
</protein>
<keyword evidence="6" id="KW-0723">Serine/threonine-protein kinase</keyword>
<keyword evidence="1" id="KW-0808">Transferase</keyword>
<keyword evidence="3" id="KW-0418">Kinase</keyword>
<dbReference type="PROSITE" id="PS00107">
    <property type="entry name" value="PROTEIN_KINASE_ATP"/>
    <property type="match status" value="1"/>
</dbReference>
<dbReference type="PANTHER" id="PTHR48011:SF76">
    <property type="entry name" value="MITOGEN-ACTIVATED PROTEIN KINASE KINASE KINASE 15"/>
    <property type="match status" value="1"/>
</dbReference>
<dbReference type="Proteomes" id="UP001443914">
    <property type="component" value="Unassembled WGS sequence"/>
</dbReference>
<feature type="binding site" evidence="5">
    <location>
        <position position="32"/>
    </location>
    <ligand>
        <name>ATP</name>
        <dbReference type="ChEBI" id="CHEBI:30616"/>
    </ligand>
</feature>
<dbReference type="GO" id="GO:0005524">
    <property type="term" value="F:ATP binding"/>
    <property type="evidence" value="ECO:0007669"/>
    <property type="project" value="UniProtKB-UniRule"/>
</dbReference>
<evidence type="ECO:0000256" key="2">
    <source>
        <dbReference type="ARBA" id="ARBA00022741"/>
    </source>
</evidence>
<dbReference type="GO" id="GO:0007165">
    <property type="term" value="P:signal transduction"/>
    <property type="evidence" value="ECO:0007669"/>
    <property type="project" value="TreeGrafter"/>
</dbReference>
<dbReference type="InterPro" id="IPR000719">
    <property type="entry name" value="Prot_kinase_dom"/>
</dbReference>
<evidence type="ECO:0000259" key="7">
    <source>
        <dbReference type="PROSITE" id="PS50011"/>
    </source>
</evidence>
<keyword evidence="4 5" id="KW-0067">ATP-binding</keyword>
<dbReference type="InterPro" id="IPR052751">
    <property type="entry name" value="Plant_MAPKKK"/>
</dbReference>
<dbReference type="EMBL" id="JBDFQZ010000007">
    <property type="protein sequence ID" value="KAK9706391.1"/>
    <property type="molecule type" value="Genomic_DNA"/>
</dbReference>
<dbReference type="Gene3D" id="1.10.510.10">
    <property type="entry name" value="Transferase(Phosphotransferase) domain 1"/>
    <property type="match status" value="1"/>
</dbReference>
<evidence type="ECO:0000256" key="4">
    <source>
        <dbReference type="ARBA" id="ARBA00022840"/>
    </source>
</evidence>
<comment type="similarity">
    <text evidence="6">Belongs to the protein kinase superfamily.</text>
</comment>
<accession>A0AAW1JU62</accession>
<dbReference type="PROSITE" id="PS50011">
    <property type="entry name" value="PROTEIN_KINASE_DOM"/>
    <property type="match status" value="1"/>
</dbReference>
<keyword evidence="2 5" id="KW-0547">Nucleotide-binding</keyword>
<dbReference type="InterPro" id="IPR017441">
    <property type="entry name" value="Protein_kinase_ATP_BS"/>
</dbReference>
<dbReference type="SMART" id="SM00220">
    <property type="entry name" value="S_TKc"/>
    <property type="match status" value="1"/>
</dbReference>
<dbReference type="InterPro" id="IPR011009">
    <property type="entry name" value="Kinase-like_dom_sf"/>
</dbReference>
<proteinExistence type="inferred from homology"/>
<gene>
    <name evidence="8" type="ORF">RND81_07G121200</name>
</gene>
<dbReference type="CDD" id="cd06606">
    <property type="entry name" value="STKc_MAPKKK"/>
    <property type="match status" value="1"/>
</dbReference>
<evidence type="ECO:0000256" key="3">
    <source>
        <dbReference type="ARBA" id="ARBA00022777"/>
    </source>
</evidence>